<comment type="caution">
    <text evidence="1">The sequence shown here is derived from an EMBL/GenBank/DDBJ whole genome shotgun (WGS) entry which is preliminary data.</text>
</comment>
<proteinExistence type="predicted"/>
<keyword evidence="2" id="KW-1185">Reference proteome</keyword>
<reference evidence="1" key="1">
    <citation type="submission" date="2024-07" db="EMBL/GenBank/DDBJ databases">
        <title>A survey of Mimosa microsymbionts across Brazilian biomes reveals a high diversity of Paraburkholderia nodulating endemic species, but also that Cupriavidus is common as a symbiont of widespread species.</title>
        <authorList>
            <person name="Rouws L."/>
            <person name="Barauna A."/>
            <person name="Beukes C."/>
            <person name="Rouws J.R.C."/>
            <person name="De Faria S.M."/>
            <person name="Gross E."/>
            <person name="Bueno Dos Reis Junior F."/>
            <person name="Simon M.F."/>
            <person name="Maluk M."/>
            <person name="Odee D.W."/>
            <person name="Kenicer G."/>
            <person name="Young J.P.W."/>
            <person name="Reis V.M."/>
            <person name="Zilli J."/>
            <person name="James E.K."/>
        </authorList>
    </citation>
    <scope>NUCLEOTIDE SEQUENCE</scope>
    <source>
        <strain evidence="1">EG181B</strain>
    </source>
</reference>
<dbReference type="EMBL" id="JBFRCH010000045">
    <property type="protein sequence ID" value="MEX3937178.1"/>
    <property type="molecule type" value="Genomic_DNA"/>
</dbReference>
<accession>A0ACC6UC21</accession>
<evidence type="ECO:0000313" key="1">
    <source>
        <dbReference type="EMBL" id="MEX3937178.1"/>
    </source>
</evidence>
<sequence length="185" mass="19603">MKFTYVIVCTGLYVATLAAPTLASAQTEAASTTGANPLAQQDKDFVQTASMAGSTEIDAAKLAMHNSQDKDVKSFAHHMLVDHTKLALQMKMAAPHGVTVPKDNSDTSTLDSLKGLKGKAFDQAYISKLGVEGHKEAIAAFEKESSNGQNAKLKKAAHDALPTIEKHYQMAQDLASKKGVTAGTQ</sequence>
<protein>
    <submittedName>
        <fullName evidence="1">DUF4142 domain-containing protein</fullName>
    </submittedName>
</protein>
<evidence type="ECO:0000313" key="2">
    <source>
        <dbReference type="Proteomes" id="UP001558850"/>
    </source>
</evidence>
<gene>
    <name evidence="1" type="ORF">AB4Y32_36500</name>
</gene>
<organism evidence="1 2">
    <name type="scientific">Paraburkholderia phymatum</name>
    <dbReference type="NCBI Taxonomy" id="148447"/>
    <lineage>
        <taxon>Bacteria</taxon>
        <taxon>Pseudomonadati</taxon>
        <taxon>Pseudomonadota</taxon>
        <taxon>Betaproteobacteria</taxon>
        <taxon>Burkholderiales</taxon>
        <taxon>Burkholderiaceae</taxon>
        <taxon>Paraburkholderia</taxon>
    </lineage>
</organism>
<dbReference type="Proteomes" id="UP001558850">
    <property type="component" value="Unassembled WGS sequence"/>
</dbReference>
<name>A0ACC6UC21_9BURK</name>